<dbReference type="AlphaFoldDB" id="A0A4Y2DS32"/>
<feature type="compositionally biased region" description="Low complexity" evidence="1">
    <location>
        <begin position="442"/>
        <end position="458"/>
    </location>
</feature>
<comment type="caution">
    <text evidence="2">The sequence shown here is derived from an EMBL/GenBank/DDBJ whole genome shotgun (WGS) entry which is preliminary data.</text>
</comment>
<feature type="region of interest" description="Disordered" evidence="1">
    <location>
        <begin position="387"/>
        <end position="470"/>
    </location>
</feature>
<feature type="region of interest" description="Disordered" evidence="1">
    <location>
        <begin position="115"/>
        <end position="142"/>
    </location>
</feature>
<dbReference type="OrthoDB" id="6424447at2759"/>
<feature type="region of interest" description="Disordered" evidence="1">
    <location>
        <begin position="722"/>
        <end position="746"/>
    </location>
</feature>
<name>A0A4Y2DS32_ARAVE</name>
<dbReference type="Proteomes" id="UP000499080">
    <property type="component" value="Unassembled WGS sequence"/>
</dbReference>
<reference evidence="2 3" key="1">
    <citation type="journal article" date="2019" name="Sci. Rep.">
        <title>Orb-weaving spider Araneus ventricosus genome elucidates the spidroin gene catalogue.</title>
        <authorList>
            <person name="Kono N."/>
            <person name="Nakamura H."/>
            <person name="Ohtoshi R."/>
            <person name="Moran D.A.P."/>
            <person name="Shinohara A."/>
            <person name="Yoshida Y."/>
            <person name="Fujiwara M."/>
            <person name="Mori M."/>
            <person name="Tomita M."/>
            <person name="Arakawa K."/>
        </authorList>
    </citation>
    <scope>NUCLEOTIDE SEQUENCE [LARGE SCALE GENOMIC DNA]</scope>
</reference>
<dbReference type="EMBL" id="BGPR01000405">
    <property type="protein sequence ID" value="GBM18534.1"/>
    <property type="molecule type" value="Genomic_DNA"/>
</dbReference>
<feature type="compositionally biased region" description="Polar residues" evidence="1">
    <location>
        <begin position="387"/>
        <end position="410"/>
    </location>
</feature>
<feature type="compositionally biased region" description="Polar residues" evidence="1">
    <location>
        <begin position="648"/>
        <end position="664"/>
    </location>
</feature>
<proteinExistence type="predicted"/>
<evidence type="ECO:0000313" key="2">
    <source>
        <dbReference type="EMBL" id="GBM18534.1"/>
    </source>
</evidence>
<gene>
    <name evidence="2" type="ORF">AVEN_252307_1</name>
</gene>
<keyword evidence="3" id="KW-1185">Reference proteome</keyword>
<feature type="compositionally biased region" description="Polar residues" evidence="1">
    <location>
        <begin position="123"/>
        <end position="139"/>
    </location>
</feature>
<accession>A0A4Y2DS32</accession>
<sequence length="1100" mass="124371">MSFLCLILEFVVLQEKKCVTSQQKTLFAFSLALKSFFCFGVSSESFSKNGLDSFNFETNNVFDPPSRLSFKHKDFLDFMDKELEKLSLKTAFEKEDENYGYRRYTHTPLRKVYEQENVENKTDTQNTTKESESRTSINLENFIDKSITNGSEAESNNHVSHLNPAPEYNIPSSDVIVKELGNSALNSAGYQDKVVYVPIYDTPNTQPGTSYANQNFAQNDINSGTHINQNRKMIGFIGVVFVHKLSEDGIGHTHQQNNFQEQNQGVLQNLQNTQPTYSDAPGDFQNKFSNAVSFNNFLPQQVVNNGLSEEAYRVRQQKTSGNYPANSVPINPNNEQWKVQKPLGIPNGLEANSGVKYAPDLSQAQEQTFSQQSGPWITQNQNLGSSQNTFQIKGNIPQGNSKVNKNGRQNFDSRRQIPENPLFPARGNAKPKNSPVSKFSVPNKQLNNLSNKNNMPSNTPGLHHKQQSNNYPNLNQQQNINLNDGIYSNDLTNMIAISDGKGSGQFIPVIKHVVIEKHVQSTSNPHLLPNSGDILNDNGAQGGMYQNIQNFEQIEQHLINPTSQNLGVNYVTNVKKSGSIPSIESSSQSQWAPRPNNQINRPAQIQYLDAPNNLVQLEQYRGNNEKSLNDQIYKNIQTKNPHHENPNRQKFNQGSVASNSNTQHPFFENLSNSNLNQNANEQSRQMQSYNSGTSLNQEFSVDPEIREAFRVAGIYIQNQAHTVPSQNENNAARHNPFETTDSSQVYSQEVKNNQNSLRDSNNIRPTTDQRYNALYHERNNNLNIIRLRDKLLQSHQRTDPVQHFNNEMQKYGSFNGTNIFQQNLGNSVATPHEIKMKIQGETPNQNGWQVIQNIKNTQSSVTYQNDANSNVYDRSKMNPTPESHIFSNQRSNPNNINDQHPSDTGANSFQMKDAVTHPQQRTSITQTFNSNHNHPGQQLYSRISQNNPKQQLHNNAVQIHSGHQLHNSAPQKKDDTLKENEGVLVFTGYGKQDWNGKGRYNHNTNQAHPQQHGQFRQGNHFKEDDSMKVGQRPPVSVISTSNGRSDHHDKTTKAWYKRDLENINNNSLKRDDGKVDNSNDYIIKDADGADPNGFGGESFW</sequence>
<feature type="region of interest" description="Disordered" evidence="1">
    <location>
        <begin position="872"/>
        <end position="909"/>
    </location>
</feature>
<protein>
    <submittedName>
        <fullName evidence="2">Uncharacterized protein</fullName>
    </submittedName>
</protein>
<organism evidence="2 3">
    <name type="scientific">Araneus ventricosus</name>
    <name type="common">Orbweaver spider</name>
    <name type="synonym">Epeira ventricosa</name>
    <dbReference type="NCBI Taxonomy" id="182803"/>
    <lineage>
        <taxon>Eukaryota</taxon>
        <taxon>Metazoa</taxon>
        <taxon>Ecdysozoa</taxon>
        <taxon>Arthropoda</taxon>
        <taxon>Chelicerata</taxon>
        <taxon>Arachnida</taxon>
        <taxon>Araneae</taxon>
        <taxon>Araneomorphae</taxon>
        <taxon>Entelegynae</taxon>
        <taxon>Araneoidea</taxon>
        <taxon>Araneidae</taxon>
        <taxon>Araneus</taxon>
    </lineage>
</organism>
<evidence type="ECO:0000313" key="3">
    <source>
        <dbReference type="Proteomes" id="UP000499080"/>
    </source>
</evidence>
<evidence type="ECO:0000256" key="1">
    <source>
        <dbReference type="SAM" id="MobiDB-lite"/>
    </source>
</evidence>
<feature type="region of interest" description="Disordered" evidence="1">
    <location>
        <begin position="638"/>
        <end position="674"/>
    </location>
</feature>